<dbReference type="InterPro" id="IPR036291">
    <property type="entry name" value="NAD(P)-bd_dom_sf"/>
</dbReference>
<evidence type="ECO:0000313" key="4">
    <source>
        <dbReference type="Proteomes" id="UP001151081"/>
    </source>
</evidence>
<dbReference type="Proteomes" id="UP001151081">
    <property type="component" value="Unassembled WGS sequence"/>
</dbReference>
<dbReference type="EMBL" id="JAGTJJ010000016">
    <property type="protein sequence ID" value="MDC3983751.1"/>
    <property type="molecule type" value="Genomic_DNA"/>
</dbReference>
<dbReference type="InterPro" id="IPR020904">
    <property type="entry name" value="Sc_DH/Rdtase_CS"/>
</dbReference>
<dbReference type="PANTHER" id="PTHR44196:SF3">
    <property type="entry name" value="SHORT CHAIN DEHYDROGENASE FAMILY PROTEIN"/>
    <property type="match status" value="1"/>
</dbReference>
<dbReference type="Pfam" id="PF00106">
    <property type="entry name" value="adh_short"/>
    <property type="match status" value="1"/>
</dbReference>
<dbReference type="GO" id="GO:0016491">
    <property type="term" value="F:oxidoreductase activity"/>
    <property type="evidence" value="ECO:0007669"/>
    <property type="project" value="UniProtKB-KW"/>
</dbReference>
<dbReference type="PRINTS" id="PR00081">
    <property type="entry name" value="GDHRDH"/>
</dbReference>
<gene>
    <name evidence="3" type="ORF">KEG57_24800</name>
</gene>
<comment type="caution">
    <text evidence="3">The sequence shown here is derived from an EMBL/GenBank/DDBJ whole genome shotgun (WGS) entry which is preliminary data.</text>
</comment>
<keyword evidence="4" id="KW-1185">Reference proteome</keyword>
<reference evidence="3 4" key="1">
    <citation type="submission" date="2021-04" db="EMBL/GenBank/DDBJ databases">
        <title>Genome analysis of Polyangium sp.</title>
        <authorList>
            <person name="Li Y."/>
            <person name="Wang J."/>
        </authorList>
    </citation>
    <scope>NUCLEOTIDE SEQUENCE [LARGE SCALE GENOMIC DNA]</scope>
    <source>
        <strain evidence="3 4">SDU14</strain>
    </source>
</reference>
<dbReference type="PANTHER" id="PTHR44196">
    <property type="entry name" value="DEHYDROGENASE/REDUCTASE SDR FAMILY MEMBER 7B"/>
    <property type="match status" value="1"/>
</dbReference>
<protein>
    <submittedName>
        <fullName evidence="3">SDR family NAD(P)-dependent oxidoreductase</fullName>
    </submittedName>
</protein>
<dbReference type="RefSeq" id="WP_272427673.1">
    <property type="nucleotide sequence ID" value="NZ_JAGTJJ010000016.1"/>
</dbReference>
<accession>A0A9X4ATP2</accession>
<sequence length="246" mass="26138">MQRVLILGATSAIAAEVAQIHAVRGDRLHLVGRNPEKLAAVAARCTGATVSVATSDFGELGANERVITDAITALGNIDAALIAHGDLGDQLASERSFDEAEAIVRTNFTSVVSLLIPLANHMEAARKGRLGVITSVAGDRGRPRNYTYGAAKGALNVYLQGLRTRLYGSGVTVTTLKLGPVDTPMTRDHEKTALFGKPAAVAKDIVRAMDDGTPEAYVPARWGLIMPVVRRMPEALFQKLPFLSGR</sequence>
<proteinExistence type="inferred from homology"/>
<dbReference type="AlphaFoldDB" id="A0A9X4ATP2"/>
<name>A0A9X4ATP2_9BACT</name>
<dbReference type="InterPro" id="IPR002347">
    <property type="entry name" value="SDR_fam"/>
</dbReference>
<evidence type="ECO:0000313" key="3">
    <source>
        <dbReference type="EMBL" id="MDC3983751.1"/>
    </source>
</evidence>
<dbReference type="PROSITE" id="PS00061">
    <property type="entry name" value="ADH_SHORT"/>
    <property type="match status" value="1"/>
</dbReference>
<comment type="similarity">
    <text evidence="1">Belongs to the short-chain dehydrogenases/reductases (SDR) family.</text>
</comment>
<dbReference type="GO" id="GO:0016020">
    <property type="term" value="C:membrane"/>
    <property type="evidence" value="ECO:0007669"/>
    <property type="project" value="TreeGrafter"/>
</dbReference>
<dbReference type="SUPFAM" id="SSF51735">
    <property type="entry name" value="NAD(P)-binding Rossmann-fold domains"/>
    <property type="match status" value="1"/>
</dbReference>
<evidence type="ECO:0000256" key="1">
    <source>
        <dbReference type="ARBA" id="ARBA00006484"/>
    </source>
</evidence>
<keyword evidence="2" id="KW-0560">Oxidoreductase</keyword>
<organism evidence="3 4">
    <name type="scientific">Polyangium jinanense</name>
    <dbReference type="NCBI Taxonomy" id="2829994"/>
    <lineage>
        <taxon>Bacteria</taxon>
        <taxon>Pseudomonadati</taxon>
        <taxon>Myxococcota</taxon>
        <taxon>Polyangia</taxon>
        <taxon>Polyangiales</taxon>
        <taxon>Polyangiaceae</taxon>
        <taxon>Polyangium</taxon>
    </lineage>
</organism>
<evidence type="ECO:0000256" key="2">
    <source>
        <dbReference type="ARBA" id="ARBA00023002"/>
    </source>
</evidence>
<dbReference type="Gene3D" id="3.40.50.720">
    <property type="entry name" value="NAD(P)-binding Rossmann-like Domain"/>
    <property type="match status" value="1"/>
</dbReference>